<dbReference type="EMBL" id="NEVH01025657">
    <property type="protein sequence ID" value="PNF15087.1"/>
    <property type="molecule type" value="Genomic_DNA"/>
</dbReference>
<evidence type="ECO:0000313" key="8">
    <source>
        <dbReference type="Proteomes" id="UP000235965"/>
    </source>
</evidence>
<evidence type="ECO:0000313" key="7">
    <source>
        <dbReference type="EMBL" id="PNF15087.1"/>
    </source>
</evidence>
<sequence length="461" mass="50693">MNNKSSSSKESLSVINMDSLNMSSTTQLTDKKSAYDDEYNPFEHRNIEHPTSDMGSLIHLLKSSLGTGVLAMPMAFKNGGFIFGSIGTVVVGIICTHCVYILVKSSQDLCRRQKVPSLGFSETAEAAFKCGPPGLQKFSTAGRKFVDGALLATYYSALCVYVVFVASSIKQVGDYYMDHTDVLDIRMYIPMLLVFLIPIGLIRNLKYLVPFSALANIFIIISFVITLYYIFKDSLDIGDLDHIAKVEQLPLFFATVIFAMEGIGVVMPLENSMKNPNHFIGKIGILNIAMFIVVLLYGVIGLFGYLKYGAIVKGSVTLNLPDSEIPAQVVKVLYAVAILFSYGLQFYIPTSIIWPSIEEKVPKGMENIAQNSFRIGTIVCTVVVAIAVPNLGPIISLVGAVCFSTLGLFCPAVIETITYWEDHLGWRFWKNVIIALFAILALVTGSYASVLEIIQEYTTTK</sequence>
<evidence type="ECO:0000259" key="6">
    <source>
        <dbReference type="Pfam" id="PF01490"/>
    </source>
</evidence>
<evidence type="ECO:0000256" key="3">
    <source>
        <dbReference type="ARBA" id="ARBA00022989"/>
    </source>
</evidence>
<dbReference type="GO" id="GO:0005774">
    <property type="term" value="C:vacuolar membrane"/>
    <property type="evidence" value="ECO:0007669"/>
    <property type="project" value="TreeGrafter"/>
</dbReference>
<feature type="transmembrane region" description="Helical" evidence="5">
    <location>
        <begin position="82"/>
        <end position="103"/>
    </location>
</feature>
<accession>A0A2J7PFJ4</accession>
<dbReference type="Pfam" id="PF01490">
    <property type="entry name" value="Aa_trans"/>
    <property type="match status" value="1"/>
</dbReference>
<gene>
    <name evidence="7" type="primary">path_1</name>
    <name evidence="7" type="ORF">B7P43_G15995</name>
</gene>
<reference evidence="7 8" key="1">
    <citation type="submission" date="2017-12" db="EMBL/GenBank/DDBJ databases">
        <title>Hemimetabolous genomes reveal molecular basis of termite eusociality.</title>
        <authorList>
            <person name="Harrison M.C."/>
            <person name="Jongepier E."/>
            <person name="Robertson H.M."/>
            <person name="Arning N."/>
            <person name="Bitard-Feildel T."/>
            <person name="Chao H."/>
            <person name="Childers C.P."/>
            <person name="Dinh H."/>
            <person name="Doddapaneni H."/>
            <person name="Dugan S."/>
            <person name="Gowin J."/>
            <person name="Greiner C."/>
            <person name="Han Y."/>
            <person name="Hu H."/>
            <person name="Hughes D.S.T."/>
            <person name="Huylmans A.-K."/>
            <person name="Kemena C."/>
            <person name="Kremer L.P.M."/>
            <person name="Lee S.L."/>
            <person name="Lopez-Ezquerra A."/>
            <person name="Mallet L."/>
            <person name="Monroy-Kuhn J.M."/>
            <person name="Moser A."/>
            <person name="Murali S.C."/>
            <person name="Muzny D.M."/>
            <person name="Otani S."/>
            <person name="Piulachs M.-D."/>
            <person name="Poelchau M."/>
            <person name="Qu J."/>
            <person name="Schaub F."/>
            <person name="Wada-Katsumata A."/>
            <person name="Worley K.C."/>
            <person name="Xie Q."/>
            <person name="Ylla G."/>
            <person name="Poulsen M."/>
            <person name="Gibbs R.A."/>
            <person name="Schal C."/>
            <person name="Richards S."/>
            <person name="Belles X."/>
            <person name="Korb J."/>
            <person name="Bornberg-Bauer E."/>
        </authorList>
    </citation>
    <scope>NUCLEOTIDE SEQUENCE [LARGE SCALE GENOMIC DNA]</scope>
    <source>
        <tissue evidence="7">Whole body</tissue>
    </source>
</reference>
<dbReference type="STRING" id="105785.A0A2J7PFJ4"/>
<proteinExistence type="predicted"/>
<evidence type="ECO:0000256" key="5">
    <source>
        <dbReference type="SAM" id="Phobius"/>
    </source>
</evidence>
<evidence type="ECO:0000256" key="4">
    <source>
        <dbReference type="ARBA" id="ARBA00023136"/>
    </source>
</evidence>
<organism evidence="7 8">
    <name type="scientific">Cryptotermes secundus</name>
    <dbReference type="NCBI Taxonomy" id="105785"/>
    <lineage>
        <taxon>Eukaryota</taxon>
        <taxon>Metazoa</taxon>
        <taxon>Ecdysozoa</taxon>
        <taxon>Arthropoda</taxon>
        <taxon>Hexapoda</taxon>
        <taxon>Insecta</taxon>
        <taxon>Pterygota</taxon>
        <taxon>Neoptera</taxon>
        <taxon>Polyneoptera</taxon>
        <taxon>Dictyoptera</taxon>
        <taxon>Blattodea</taxon>
        <taxon>Blattoidea</taxon>
        <taxon>Termitoidae</taxon>
        <taxon>Kalotermitidae</taxon>
        <taxon>Cryptotermitinae</taxon>
        <taxon>Cryptotermes</taxon>
    </lineage>
</organism>
<keyword evidence="4 5" id="KW-0472">Membrane</keyword>
<feature type="transmembrane region" description="Helical" evidence="5">
    <location>
        <begin position="283"/>
        <end position="305"/>
    </location>
</feature>
<keyword evidence="2 5" id="KW-0812">Transmembrane</keyword>
<dbReference type="InParanoid" id="A0A2J7PFJ4"/>
<comment type="subcellular location">
    <subcellularLocation>
        <location evidence="1">Membrane</location>
        <topology evidence="1">Multi-pass membrane protein</topology>
    </subcellularLocation>
</comment>
<dbReference type="PANTHER" id="PTHR22950">
    <property type="entry name" value="AMINO ACID TRANSPORTER"/>
    <property type="match status" value="1"/>
</dbReference>
<feature type="domain" description="Amino acid transporter transmembrane" evidence="6">
    <location>
        <begin position="51"/>
        <end position="450"/>
    </location>
</feature>
<feature type="transmembrane region" description="Helical" evidence="5">
    <location>
        <begin position="432"/>
        <end position="454"/>
    </location>
</feature>
<dbReference type="OrthoDB" id="1684102at2759"/>
<dbReference type="PANTHER" id="PTHR22950:SF494">
    <property type="entry name" value="GH04538P"/>
    <property type="match status" value="1"/>
</dbReference>
<dbReference type="Proteomes" id="UP000235965">
    <property type="component" value="Unassembled WGS sequence"/>
</dbReference>
<comment type="caution">
    <text evidence="7">The sequence shown here is derived from an EMBL/GenBank/DDBJ whole genome shotgun (WGS) entry which is preliminary data.</text>
</comment>
<dbReference type="FunCoup" id="A0A2J7PFJ4">
    <property type="interactions" value="7"/>
</dbReference>
<dbReference type="GO" id="GO:0015179">
    <property type="term" value="F:L-amino acid transmembrane transporter activity"/>
    <property type="evidence" value="ECO:0007669"/>
    <property type="project" value="TreeGrafter"/>
</dbReference>
<name>A0A2J7PFJ4_9NEOP</name>
<feature type="transmembrane region" description="Helical" evidence="5">
    <location>
        <begin position="209"/>
        <end position="231"/>
    </location>
</feature>
<dbReference type="InterPro" id="IPR013057">
    <property type="entry name" value="AA_transpt_TM"/>
</dbReference>
<evidence type="ECO:0000256" key="2">
    <source>
        <dbReference type="ARBA" id="ARBA00022692"/>
    </source>
</evidence>
<protein>
    <submittedName>
        <fullName evidence="7">Proton-coupled amino acid transporter-like protein pathetic</fullName>
    </submittedName>
</protein>
<feature type="transmembrane region" description="Helical" evidence="5">
    <location>
        <begin position="185"/>
        <end position="202"/>
    </location>
</feature>
<feature type="transmembrane region" description="Helical" evidence="5">
    <location>
        <begin position="251"/>
        <end position="271"/>
    </location>
</feature>
<feature type="transmembrane region" description="Helical" evidence="5">
    <location>
        <begin position="145"/>
        <end position="165"/>
    </location>
</feature>
<feature type="transmembrane region" description="Helical" evidence="5">
    <location>
        <begin position="368"/>
        <end position="388"/>
    </location>
</feature>
<dbReference type="EMBL" id="NEVH01025657">
    <property type="protein sequence ID" value="PNF15088.1"/>
    <property type="molecule type" value="Genomic_DNA"/>
</dbReference>
<evidence type="ECO:0000256" key="1">
    <source>
        <dbReference type="ARBA" id="ARBA00004141"/>
    </source>
</evidence>
<feature type="transmembrane region" description="Helical" evidence="5">
    <location>
        <begin position="325"/>
        <end position="348"/>
    </location>
</feature>
<keyword evidence="3 5" id="KW-1133">Transmembrane helix</keyword>
<dbReference type="AlphaFoldDB" id="A0A2J7PFJ4"/>
<keyword evidence="8" id="KW-1185">Reference proteome</keyword>